<dbReference type="Proteomes" id="UP001434883">
    <property type="component" value="Unassembled WGS sequence"/>
</dbReference>
<protein>
    <submittedName>
        <fullName evidence="1">Pyridoxal-dependent decarboxylase domain-containing protein 1</fullName>
    </submittedName>
</protein>
<gene>
    <name evidence="1" type="primary">PDXDC1</name>
    <name evidence="1" type="ORF">XENOCAPTIV_029744</name>
</gene>
<keyword evidence="2" id="KW-1185">Reference proteome</keyword>
<name>A0ABV0QDI6_9TELE</name>
<accession>A0ABV0QDI6</accession>
<evidence type="ECO:0000313" key="2">
    <source>
        <dbReference type="Proteomes" id="UP001434883"/>
    </source>
</evidence>
<sequence length="105" mass="11615">MTERVRKGILEAELQLQKANEEKLMEEGMLRQLPLVGSVLNWFSPVGSSIKGRTFNLAAGSLDSTDVTYSTKVQAGRTSLQDTPTLSSKRVSGRQPISLMYHIFS</sequence>
<comment type="caution">
    <text evidence="1">The sequence shown here is derived from an EMBL/GenBank/DDBJ whole genome shotgun (WGS) entry which is preliminary data.</text>
</comment>
<organism evidence="1 2">
    <name type="scientific">Xenoophorus captivus</name>
    <dbReference type="NCBI Taxonomy" id="1517983"/>
    <lineage>
        <taxon>Eukaryota</taxon>
        <taxon>Metazoa</taxon>
        <taxon>Chordata</taxon>
        <taxon>Craniata</taxon>
        <taxon>Vertebrata</taxon>
        <taxon>Euteleostomi</taxon>
        <taxon>Actinopterygii</taxon>
        <taxon>Neopterygii</taxon>
        <taxon>Teleostei</taxon>
        <taxon>Neoteleostei</taxon>
        <taxon>Acanthomorphata</taxon>
        <taxon>Ovalentaria</taxon>
        <taxon>Atherinomorphae</taxon>
        <taxon>Cyprinodontiformes</taxon>
        <taxon>Goodeidae</taxon>
        <taxon>Xenoophorus</taxon>
    </lineage>
</organism>
<reference evidence="1 2" key="1">
    <citation type="submission" date="2021-06" db="EMBL/GenBank/DDBJ databases">
        <authorList>
            <person name="Palmer J.M."/>
        </authorList>
    </citation>
    <scope>NUCLEOTIDE SEQUENCE [LARGE SCALE GENOMIC DNA]</scope>
    <source>
        <strain evidence="1 2">XC_2019</strain>
        <tissue evidence="1">Muscle</tissue>
    </source>
</reference>
<evidence type="ECO:0000313" key="1">
    <source>
        <dbReference type="EMBL" id="MEQ2193477.1"/>
    </source>
</evidence>
<dbReference type="EMBL" id="JAHRIN010008491">
    <property type="protein sequence ID" value="MEQ2193477.1"/>
    <property type="molecule type" value="Genomic_DNA"/>
</dbReference>
<proteinExistence type="predicted"/>